<evidence type="ECO:0000313" key="2">
    <source>
        <dbReference type="Proteomes" id="UP001283361"/>
    </source>
</evidence>
<protein>
    <submittedName>
        <fullName evidence="1">Uncharacterized protein</fullName>
    </submittedName>
</protein>
<keyword evidence="2" id="KW-1185">Reference proteome</keyword>
<reference evidence="1" key="1">
    <citation type="journal article" date="2023" name="G3 (Bethesda)">
        <title>A reference genome for the long-term kleptoplast-retaining sea slug Elysia crispata morphotype clarki.</title>
        <authorList>
            <person name="Eastman K.E."/>
            <person name="Pendleton A.L."/>
            <person name="Shaikh M.A."/>
            <person name="Suttiyut T."/>
            <person name="Ogas R."/>
            <person name="Tomko P."/>
            <person name="Gavelis G."/>
            <person name="Widhalm J.R."/>
            <person name="Wisecaver J.H."/>
        </authorList>
    </citation>
    <scope>NUCLEOTIDE SEQUENCE</scope>
    <source>
        <strain evidence="1">ECLA1</strain>
    </source>
</reference>
<gene>
    <name evidence="1" type="ORF">RRG08_057763</name>
</gene>
<name>A0AAE1A172_9GAST</name>
<accession>A0AAE1A172</accession>
<evidence type="ECO:0000313" key="1">
    <source>
        <dbReference type="EMBL" id="KAK3779185.1"/>
    </source>
</evidence>
<dbReference type="Proteomes" id="UP001283361">
    <property type="component" value="Unassembled WGS sequence"/>
</dbReference>
<dbReference type="AlphaFoldDB" id="A0AAE1A172"/>
<comment type="caution">
    <text evidence="1">The sequence shown here is derived from an EMBL/GenBank/DDBJ whole genome shotgun (WGS) entry which is preliminary data.</text>
</comment>
<dbReference type="EMBL" id="JAWDGP010002871">
    <property type="protein sequence ID" value="KAK3779185.1"/>
    <property type="molecule type" value="Genomic_DNA"/>
</dbReference>
<organism evidence="1 2">
    <name type="scientific">Elysia crispata</name>
    <name type="common">lettuce slug</name>
    <dbReference type="NCBI Taxonomy" id="231223"/>
    <lineage>
        <taxon>Eukaryota</taxon>
        <taxon>Metazoa</taxon>
        <taxon>Spiralia</taxon>
        <taxon>Lophotrochozoa</taxon>
        <taxon>Mollusca</taxon>
        <taxon>Gastropoda</taxon>
        <taxon>Heterobranchia</taxon>
        <taxon>Euthyneura</taxon>
        <taxon>Panpulmonata</taxon>
        <taxon>Sacoglossa</taxon>
        <taxon>Placobranchoidea</taxon>
        <taxon>Plakobranchidae</taxon>
        <taxon>Elysia</taxon>
    </lineage>
</organism>
<sequence>MDIRSVPDNYSSAKAKNFEYRFMNSMRSINIKWSRTRTQTSPRSPNRCSISRTIILDEEPLAVVQRDTYNVNSMKESSRNAAITEAKLRLTPTLLAKATAYISGLLSADRRLLIVCL</sequence>
<proteinExistence type="predicted"/>